<dbReference type="Pfam" id="PF01547">
    <property type="entry name" value="SBP_bac_1"/>
    <property type="match status" value="1"/>
</dbReference>
<dbReference type="PANTHER" id="PTHR43649">
    <property type="entry name" value="ARABINOSE-BINDING PROTEIN-RELATED"/>
    <property type="match status" value="1"/>
</dbReference>
<dbReference type="InterPro" id="IPR006311">
    <property type="entry name" value="TAT_signal"/>
</dbReference>
<evidence type="ECO:0000256" key="4">
    <source>
        <dbReference type="ARBA" id="ARBA00023139"/>
    </source>
</evidence>
<keyword evidence="5" id="KW-0449">Lipoprotein</keyword>
<dbReference type="PANTHER" id="PTHR43649:SF33">
    <property type="entry name" value="POLYGALACTURONAN_RHAMNOGALACTURONAN-BINDING PROTEIN YTCQ"/>
    <property type="match status" value="1"/>
</dbReference>
<accession>A0A6B1DRZ1</accession>
<dbReference type="AlphaFoldDB" id="A0A6B1DRZ1"/>
<evidence type="ECO:0000313" key="7">
    <source>
        <dbReference type="EMBL" id="MYD89463.1"/>
    </source>
</evidence>
<dbReference type="PROSITE" id="PS51257">
    <property type="entry name" value="PROKAR_LIPOPROTEIN"/>
    <property type="match status" value="1"/>
</dbReference>
<dbReference type="Gene3D" id="3.40.190.10">
    <property type="entry name" value="Periplasmic binding protein-like II"/>
    <property type="match status" value="1"/>
</dbReference>
<keyword evidence="2 6" id="KW-0732">Signal</keyword>
<dbReference type="CDD" id="cd13585">
    <property type="entry name" value="PBP2_TMBP_like"/>
    <property type="match status" value="1"/>
</dbReference>
<organism evidence="7">
    <name type="scientific">Caldilineaceae bacterium SB0662_bin_9</name>
    <dbReference type="NCBI Taxonomy" id="2605258"/>
    <lineage>
        <taxon>Bacteria</taxon>
        <taxon>Bacillati</taxon>
        <taxon>Chloroflexota</taxon>
        <taxon>Caldilineae</taxon>
        <taxon>Caldilineales</taxon>
        <taxon>Caldilineaceae</taxon>
    </lineage>
</organism>
<dbReference type="SUPFAM" id="SSF53850">
    <property type="entry name" value="Periplasmic binding protein-like II"/>
    <property type="match status" value="1"/>
</dbReference>
<name>A0A6B1DRZ1_9CHLR</name>
<feature type="chain" id="PRO_5025513275" evidence="6">
    <location>
        <begin position="27"/>
        <end position="445"/>
    </location>
</feature>
<sequence>MIGKFPMSRRRFLSVTGLTVAGSALAACVAPMAPAADDAAMAPEPLRITHWWGEAFDNAMAAFAEQHPQYDVANEPAPWDGYHTKIPTTVAAGTAADVMFMNAGQFMELLPQGVGADLTEHLNGDPALDANLWAIDPALDTGWEGVAYGLPQWHPDSANLWVNKDLMSEAGIETPEWGHDDFMTWNWNDLVEATVATTKRMDDGSFEQWGIALGRLHSSAYRDMVWTNGGEFFDDTTHERPTESLFTDPEVVEAFQYLVDFELKHNVGTRPDDEAVIGPDGSYLSGKVAITWNWNIYGVMKQANFDWGIITPPFQQGRANKYGGNSWVVNSASDHQDAGYEFISWAATKLEGQKQFVAVGTVPAYNPHGIIPEAESEAQSNVWKLIIARQEAAIEDGVARAYSLGPHGTEIEDILNAEIALIFNGDRSVEEALANVKAQADPLLG</sequence>
<comment type="caution">
    <text evidence="7">The sequence shown here is derived from an EMBL/GenBank/DDBJ whole genome shotgun (WGS) entry which is preliminary data.</text>
</comment>
<keyword evidence="3" id="KW-0472">Membrane</keyword>
<reference evidence="7" key="1">
    <citation type="submission" date="2019-09" db="EMBL/GenBank/DDBJ databases">
        <title>Characterisation of the sponge microbiome using genome-centric metagenomics.</title>
        <authorList>
            <person name="Engelberts J.P."/>
            <person name="Robbins S.J."/>
            <person name="De Goeij J.M."/>
            <person name="Aranda M."/>
            <person name="Bell S.C."/>
            <person name="Webster N.S."/>
        </authorList>
    </citation>
    <scope>NUCLEOTIDE SEQUENCE</scope>
    <source>
        <strain evidence="7">SB0662_bin_9</strain>
    </source>
</reference>
<feature type="signal peptide" evidence="6">
    <location>
        <begin position="1"/>
        <end position="26"/>
    </location>
</feature>
<keyword evidence="1" id="KW-1003">Cell membrane</keyword>
<dbReference type="EMBL" id="VXPY01000023">
    <property type="protein sequence ID" value="MYD89463.1"/>
    <property type="molecule type" value="Genomic_DNA"/>
</dbReference>
<dbReference type="InterPro" id="IPR050490">
    <property type="entry name" value="Bact_solute-bd_prot1"/>
</dbReference>
<evidence type="ECO:0000256" key="1">
    <source>
        <dbReference type="ARBA" id="ARBA00022475"/>
    </source>
</evidence>
<dbReference type="PROSITE" id="PS51318">
    <property type="entry name" value="TAT"/>
    <property type="match status" value="1"/>
</dbReference>
<evidence type="ECO:0000256" key="3">
    <source>
        <dbReference type="ARBA" id="ARBA00023136"/>
    </source>
</evidence>
<keyword evidence="4" id="KW-0564">Palmitate</keyword>
<gene>
    <name evidence="7" type="ORF">F4Y08_03860</name>
</gene>
<evidence type="ECO:0000256" key="2">
    <source>
        <dbReference type="ARBA" id="ARBA00022729"/>
    </source>
</evidence>
<proteinExistence type="predicted"/>
<evidence type="ECO:0000256" key="6">
    <source>
        <dbReference type="SAM" id="SignalP"/>
    </source>
</evidence>
<dbReference type="InterPro" id="IPR006059">
    <property type="entry name" value="SBP"/>
</dbReference>
<protein>
    <submittedName>
        <fullName evidence="7">Sugar ABC transporter substrate-binding protein</fullName>
    </submittedName>
</protein>
<evidence type="ECO:0000256" key="5">
    <source>
        <dbReference type="ARBA" id="ARBA00023288"/>
    </source>
</evidence>